<dbReference type="AlphaFoldDB" id="A0A0C3ANI6"/>
<keyword evidence="1" id="KW-1133">Transmembrane helix</keyword>
<organism evidence="3 4">
    <name type="scientific">Piloderma croceum (strain F 1598)</name>
    <dbReference type="NCBI Taxonomy" id="765440"/>
    <lineage>
        <taxon>Eukaryota</taxon>
        <taxon>Fungi</taxon>
        <taxon>Dikarya</taxon>
        <taxon>Basidiomycota</taxon>
        <taxon>Agaricomycotina</taxon>
        <taxon>Agaricomycetes</taxon>
        <taxon>Agaricomycetidae</taxon>
        <taxon>Atheliales</taxon>
        <taxon>Atheliaceae</taxon>
        <taxon>Piloderma</taxon>
    </lineage>
</organism>
<protein>
    <recommendedName>
        <fullName evidence="2">Amidohydrolase-related domain-containing protein</fullName>
    </recommendedName>
</protein>
<evidence type="ECO:0000256" key="1">
    <source>
        <dbReference type="SAM" id="Phobius"/>
    </source>
</evidence>
<accession>A0A0C3ANI6</accession>
<keyword evidence="1" id="KW-0472">Membrane</keyword>
<dbReference type="InterPro" id="IPR050138">
    <property type="entry name" value="DHOase/Allantoinase_Hydrolase"/>
</dbReference>
<dbReference type="EMBL" id="KN833046">
    <property type="protein sequence ID" value="KIM75473.1"/>
    <property type="molecule type" value="Genomic_DNA"/>
</dbReference>
<dbReference type="PANTHER" id="PTHR43668:SF5">
    <property type="entry name" value="AMIDOHYDROLASE 3 DOMAIN-CONTAINING PROTEIN"/>
    <property type="match status" value="1"/>
</dbReference>
<proteinExistence type="predicted"/>
<dbReference type="GO" id="GO:0006145">
    <property type="term" value="P:purine nucleobase catabolic process"/>
    <property type="evidence" value="ECO:0007669"/>
    <property type="project" value="TreeGrafter"/>
</dbReference>
<reference evidence="4" key="2">
    <citation type="submission" date="2015-01" db="EMBL/GenBank/DDBJ databases">
        <title>Evolutionary Origins and Diversification of the Mycorrhizal Mutualists.</title>
        <authorList>
            <consortium name="DOE Joint Genome Institute"/>
            <consortium name="Mycorrhizal Genomics Consortium"/>
            <person name="Kohler A."/>
            <person name="Kuo A."/>
            <person name="Nagy L.G."/>
            <person name="Floudas D."/>
            <person name="Copeland A."/>
            <person name="Barry K.W."/>
            <person name="Cichocki N."/>
            <person name="Veneault-Fourrey C."/>
            <person name="LaButti K."/>
            <person name="Lindquist E.A."/>
            <person name="Lipzen A."/>
            <person name="Lundell T."/>
            <person name="Morin E."/>
            <person name="Murat C."/>
            <person name="Riley R."/>
            <person name="Ohm R."/>
            <person name="Sun H."/>
            <person name="Tunlid A."/>
            <person name="Henrissat B."/>
            <person name="Grigoriev I.V."/>
            <person name="Hibbett D.S."/>
            <person name="Martin F."/>
        </authorList>
    </citation>
    <scope>NUCLEOTIDE SEQUENCE [LARGE SCALE GENOMIC DNA]</scope>
    <source>
        <strain evidence="4">F 1598</strain>
    </source>
</reference>
<dbReference type="Proteomes" id="UP000054166">
    <property type="component" value="Unassembled WGS sequence"/>
</dbReference>
<keyword evidence="4" id="KW-1185">Reference proteome</keyword>
<gene>
    <name evidence="3" type="ORF">PILCRDRAFT_13555</name>
</gene>
<dbReference type="Pfam" id="PF01979">
    <property type="entry name" value="Amidohydro_1"/>
    <property type="match status" value="1"/>
</dbReference>
<reference evidence="3 4" key="1">
    <citation type="submission" date="2014-04" db="EMBL/GenBank/DDBJ databases">
        <authorList>
            <consortium name="DOE Joint Genome Institute"/>
            <person name="Kuo A."/>
            <person name="Tarkka M."/>
            <person name="Buscot F."/>
            <person name="Kohler A."/>
            <person name="Nagy L.G."/>
            <person name="Floudas D."/>
            <person name="Copeland A."/>
            <person name="Barry K.W."/>
            <person name="Cichocki N."/>
            <person name="Veneault-Fourrey C."/>
            <person name="LaButti K."/>
            <person name="Lindquist E.A."/>
            <person name="Lipzen A."/>
            <person name="Lundell T."/>
            <person name="Morin E."/>
            <person name="Murat C."/>
            <person name="Sun H."/>
            <person name="Tunlid A."/>
            <person name="Henrissat B."/>
            <person name="Grigoriev I.V."/>
            <person name="Hibbett D.S."/>
            <person name="Martin F."/>
            <person name="Nordberg H.P."/>
            <person name="Cantor M.N."/>
            <person name="Hua S.X."/>
        </authorList>
    </citation>
    <scope>NUCLEOTIDE SEQUENCE [LARGE SCALE GENOMIC DNA]</scope>
    <source>
        <strain evidence="3 4">F 1598</strain>
    </source>
</reference>
<dbReference type="STRING" id="765440.A0A0C3ANI6"/>
<dbReference type="HOGENOM" id="CLU_006273_0_0_1"/>
<dbReference type="PANTHER" id="PTHR43668">
    <property type="entry name" value="ALLANTOINASE"/>
    <property type="match status" value="1"/>
</dbReference>
<dbReference type="InterPro" id="IPR032466">
    <property type="entry name" value="Metal_Hydrolase"/>
</dbReference>
<dbReference type="SUPFAM" id="SSF51338">
    <property type="entry name" value="Composite domain of metallo-dependent hydrolases"/>
    <property type="match status" value="1"/>
</dbReference>
<dbReference type="Gene3D" id="3.20.20.140">
    <property type="entry name" value="Metal-dependent hydrolases"/>
    <property type="match status" value="2"/>
</dbReference>
<sequence length="966" mass="104696">MAAMESDKLPSHFLNHAVVPAQSNRRRRVSTALLLLGIPLFILIQAVLTFHSQSPRTSSIPIHASKTLQKCRHLHTKPNPPPDFNLRKQSDRFVPGTRATLLRNATIWTGGIKGFEIVEGDLLLDQGLIKAVGRVDTSVLEVYKTDLVVMDLEGAWVTPGIVDLHSHLGVDSAPELRGSSDTNSVKGIAQPWLRSVDGLNTHDEAYLLSIAGGVTTAVVLPGSADAIGGQAFAIKLRPTKERSASSMLLEPPFFLNGSDVDPALPPRWRQMKHACGENPSRVYSGTRMDTIWSFRESYNKARMIKESQDEYCSKATTGQWEGLGEFPEDLQWEALVDVLRGRVKIQTHCYEATDLDGLLSNEFQFPIAAFHHASEAYLVPDLLKNAYGKITFPSSVDDDFIDFAEHAPAVALFATNGRYKREAYRASEFAPRILADNGLKVVMKSDHPVLNSRYLLYEAQQAHYYGLRGNLALASVTSTPAVVMGADHRLGFIKAGYDADIVAWDSHPLALGATPKQVWIDGISQIDSPFSSQKPASFQKPPATPDFDQEAYEAIKYDGLPPLQMRQPKSDVVIFINVANLFVRRQGSIHEVYSGAGVESTRTVVVKNGVIVCDGSEPTCERNYDGINAEWMDLEGGSLSPGLISFGSPLAMEDIQGEPSTRDGTVHDLFHGDSPKIIEDSVIRAADGLQFAVRDTLYAYQAGVMTGISAPSSRGFLSGLSTVFATGAGHKLEKGAVVQEIAALHVKIGHYSSSPSVSTQIAALRKLLGGGAIGELGARFKEVAKGEMTLAVAVESADIMSSLIKLKQEVETQTGSDLRLTFTGASEAHIIAQELGKNQIGVILTRPRPFPMTWESRRILPGLPLSKDNAITVLLSHNVTVGIGIEEQWSARNTRFDVAWAALEAHGEISKAEALALASVNIEKLLGVKSGHSHGDLVATRGGTLLDFQSRVVGLISSGRGVVDLV</sequence>
<dbReference type="GO" id="GO:0005737">
    <property type="term" value="C:cytoplasm"/>
    <property type="evidence" value="ECO:0007669"/>
    <property type="project" value="TreeGrafter"/>
</dbReference>
<keyword evidence="1" id="KW-0812">Transmembrane</keyword>
<feature type="domain" description="Amidohydrolase-related" evidence="2">
    <location>
        <begin position="379"/>
        <end position="522"/>
    </location>
</feature>
<dbReference type="InParanoid" id="A0A0C3ANI6"/>
<dbReference type="InterPro" id="IPR006680">
    <property type="entry name" value="Amidohydro-rel"/>
</dbReference>
<feature type="transmembrane region" description="Helical" evidence="1">
    <location>
        <begin position="32"/>
        <end position="51"/>
    </location>
</feature>
<dbReference type="OrthoDB" id="10258955at2759"/>
<evidence type="ECO:0000259" key="2">
    <source>
        <dbReference type="Pfam" id="PF01979"/>
    </source>
</evidence>
<dbReference type="SUPFAM" id="SSF51556">
    <property type="entry name" value="Metallo-dependent hydrolases"/>
    <property type="match status" value="1"/>
</dbReference>
<dbReference type="InterPro" id="IPR011059">
    <property type="entry name" value="Metal-dep_hydrolase_composite"/>
</dbReference>
<evidence type="ECO:0000313" key="4">
    <source>
        <dbReference type="Proteomes" id="UP000054166"/>
    </source>
</evidence>
<evidence type="ECO:0000313" key="3">
    <source>
        <dbReference type="EMBL" id="KIM75473.1"/>
    </source>
</evidence>
<name>A0A0C3ANI6_PILCF</name>
<dbReference type="GO" id="GO:0004038">
    <property type="term" value="F:allantoinase activity"/>
    <property type="evidence" value="ECO:0007669"/>
    <property type="project" value="TreeGrafter"/>
</dbReference>